<protein>
    <submittedName>
        <fullName evidence="2">Uncharacterized protein</fullName>
    </submittedName>
</protein>
<evidence type="ECO:0000313" key="2">
    <source>
        <dbReference type="EMBL" id="PLW75013.1"/>
    </source>
</evidence>
<dbReference type="EMBL" id="PKUQ01000055">
    <property type="protein sequence ID" value="PLW75013.1"/>
    <property type="molecule type" value="Genomic_DNA"/>
</dbReference>
<sequence>MIRLAGQPRGFGNPDMKEGYIMFDSIDPGRDRLVDESSISPRKGRKTSRPSHHQASEDVLVILETGFRARVMSWRSAYELGARNGLPLGALRQRTEQCAHLIRAGLGCAVDETLFAALVYHYADLAKDLSRIDR</sequence>
<evidence type="ECO:0000256" key="1">
    <source>
        <dbReference type="SAM" id="MobiDB-lite"/>
    </source>
</evidence>
<dbReference type="Proteomes" id="UP000234881">
    <property type="component" value="Unassembled WGS sequence"/>
</dbReference>
<keyword evidence="3" id="KW-1185">Reference proteome</keyword>
<reference evidence="2 3" key="1">
    <citation type="submission" date="2018-01" db="EMBL/GenBank/DDBJ databases">
        <title>The draft genome sequence of Cohaesibacter sp. H1304.</title>
        <authorList>
            <person name="Wang N.-N."/>
            <person name="Du Z.-J."/>
        </authorList>
    </citation>
    <scope>NUCLEOTIDE SEQUENCE [LARGE SCALE GENOMIC DNA]</scope>
    <source>
        <strain evidence="2 3">H1304</strain>
    </source>
</reference>
<dbReference type="AlphaFoldDB" id="A0A2N5XKG6"/>
<feature type="region of interest" description="Disordered" evidence="1">
    <location>
        <begin position="31"/>
        <end position="55"/>
    </location>
</feature>
<gene>
    <name evidence="2" type="ORF">C0081_22190</name>
</gene>
<evidence type="ECO:0000313" key="3">
    <source>
        <dbReference type="Proteomes" id="UP000234881"/>
    </source>
</evidence>
<comment type="caution">
    <text evidence="2">The sequence shown here is derived from an EMBL/GenBank/DDBJ whole genome shotgun (WGS) entry which is preliminary data.</text>
</comment>
<name>A0A2N5XKG6_9HYPH</name>
<feature type="compositionally biased region" description="Basic residues" evidence="1">
    <location>
        <begin position="42"/>
        <end position="52"/>
    </location>
</feature>
<proteinExistence type="predicted"/>
<accession>A0A2N5XKG6</accession>
<organism evidence="2 3">
    <name type="scientific">Cohaesibacter celericrescens</name>
    <dbReference type="NCBI Taxonomy" id="2067669"/>
    <lineage>
        <taxon>Bacteria</taxon>
        <taxon>Pseudomonadati</taxon>
        <taxon>Pseudomonadota</taxon>
        <taxon>Alphaproteobacteria</taxon>
        <taxon>Hyphomicrobiales</taxon>
        <taxon>Cohaesibacteraceae</taxon>
    </lineage>
</organism>